<evidence type="ECO:0000256" key="2">
    <source>
        <dbReference type="ARBA" id="ARBA00023043"/>
    </source>
</evidence>
<dbReference type="InterPro" id="IPR002110">
    <property type="entry name" value="Ankyrin_rpt"/>
</dbReference>
<dbReference type="Pfam" id="PF12796">
    <property type="entry name" value="Ank_2"/>
    <property type="match status" value="1"/>
</dbReference>
<dbReference type="eggNOG" id="KOG4369">
    <property type="taxonomic scope" value="Eukaryota"/>
</dbReference>
<keyword evidence="2" id="KW-0040">ANK repeat</keyword>
<proteinExistence type="predicted"/>
<dbReference type="STRING" id="1173701.A0A066WY19"/>
<dbReference type="SUPFAM" id="SSF48403">
    <property type="entry name" value="Ankyrin repeat"/>
    <property type="match status" value="1"/>
</dbReference>
<keyword evidence="1" id="KW-0677">Repeat</keyword>
<protein>
    <submittedName>
        <fullName evidence="3">Putative pfs domain-containing protein</fullName>
    </submittedName>
</protein>
<dbReference type="HOGENOM" id="CLU_1081881_0_0_1"/>
<evidence type="ECO:0000256" key="1">
    <source>
        <dbReference type="ARBA" id="ARBA00022737"/>
    </source>
</evidence>
<reference evidence="4" key="1">
    <citation type="journal article" date="2014" name="Genome Announc.">
        <title>Draft genome sequence of Colletotrichum sublineola, a destructive pathogen of cultivated sorghum.</title>
        <authorList>
            <person name="Baroncelli R."/>
            <person name="Sanz-Martin J.M."/>
            <person name="Rech G.E."/>
            <person name="Sukno S.A."/>
            <person name="Thon M.R."/>
        </authorList>
    </citation>
    <scope>NUCLEOTIDE SEQUENCE [LARGE SCALE GENOMIC DNA]</scope>
    <source>
        <strain evidence="4">TX430BB</strain>
    </source>
</reference>
<dbReference type="Gene3D" id="1.25.40.20">
    <property type="entry name" value="Ankyrin repeat-containing domain"/>
    <property type="match status" value="2"/>
</dbReference>
<dbReference type="SMART" id="SM00248">
    <property type="entry name" value="ANK"/>
    <property type="match status" value="3"/>
</dbReference>
<dbReference type="AlphaFoldDB" id="A0A066WY19"/>
<dbReference type="OrthoDB" id="5243463at2759"/>
<accession>A0A066WY19</accession>
<sequence>MDEVVQILLGTGASFNDATAVEHLPKALSWAAQTWRLDHIRMLLSRGIDFKAPSTKYGWAVLLSASKYGQLSAVRLLTDCGENINAPSQGGTAVLYLPQAMDLWMFQSCCLIEARTPSLYDKTRSAMSLAMDHIHRNVVGLSWAMVPIDSQAQGWHKALFWTEPNGFLETAKLHVARGTDINAVNDSGGTALFAAARKGPGAVNFLLDQGASVNHKNNKFSSASLETIESVASYISYWSNREQEDEKATHLFASRLS</sequence>
<keyword evidence="4" id="KW-1185">Reference proteome</keyword>
<dbReference type="InterPro" id="IPR036770">
    <property type="entry name" value="Ankyrin_rpt-contain_sf"/>
</dbReference>
<dbReference type="EMBL" id="JMSE01001523">
    <property type="protein sequence ID" value="KDN60314.1"/>
    <property type="molecule type" value="Genomic_DNA"/>
</dbReference>
<name>A0A066WY19_COLSU</name>
<comment type="caution">
    <text evidence="3">The sequence shown here is derived from an EMBL/GenBank/DDBJ whole genome shotgun (WGS) entry which is preliminary data.</text>
</comment>
<dbReference type="Proteomes" id="UP000027238">
    <property type="component" value="Unassembled WGS sequence"/>
</dbReference>
<dbReference type="PANTHER" id="PTHR24198">
    <property type="entry name" value="ANKYRIN REPEAT AND PROTEIN KINASE DOMAIN-CONTAINING PROTEIN"/>
    <property type="match status" value="1"/>
</dbReference>
<organism evidence="3 4">
    <name type="scientific">Colletotrichum sublineola</name>
    <name type="common">Sorghum anthracnose fungus</name>
    <dbReference type="NCBI Taxonomy" id="1173701"/>
    <lineage>
        <taxon>Eukaryota</taxon>
        <taxon>Fungi</taxon>
        <taxon>Dikarya</taxon>
        <taxon>Ascomycota</taxon>
        <taxon>Pezizomycotina</taxon>
        <taxon>Sordariomycetes</taxon>
        <taxon>Hypocreomycetidae</taxon>
        <taxon>Glomerellales</taxon>
        <taxon>Glomerellaceae</taxon>
        <taxon>Colletotrichum</taxon>
        <taxon>Colletotrichum graminicola species complex</taxon>
    </lineage>
</organism>
<dbReference type="PANTHER" id="PTHR24198:SF165">
    <property type="entry name" value="ANKYRIN REPEAT-CONTAINING PROTEIN-RELATED"/>
    <property type="match status" value="1"/>
</dbReference>
<evidence type="ECO:0000313" key="3">
    <source>
        <dbReference type="EMBL" id="KDN60314.1"/>
    </source>
</evidence>
<gene>
    <name evidence="3" type="ORF">CSUB01_08525</name>
</gene>
<evidence type="ECO:0000313" key="4">
    <source>
        <dbReference type="Proteomes" id="UP000027238"/>
    </source>
</evidence>
<dbReference type="Pfam" id="PF00023">
    <property type="entry name" value="Ank"/>
    <property type="match status" value="1"/>
</dbReference>